<dbReference type="InterPro" id="IPR029058">
    <property type="entry name" value="AB_hydrolase_fold"/>
</dbReference>
<dbReference type="InterPro" id="IPR000073">
    <property type="entry name" value="AB_hydrolase_1"/>
</dbReference>
<dbReference type="OrthoDB" id="9800435at2"/>
<name>A0A066UP72_9GAMM</name>
<accession>A0A066UP72</accession>
<dbReference type="RefSeq" id="WP_036362761.1">
    <property type="nucleotide sequence ID" value="NZ_AOMT01000005.1"/>
</dbReference>
<organism evidence="2 3">
    <name type="scientific">Moraxella bovoculi 237</name>
    <dbReference type="NCBI Taxonomy" id="743974"/>
    <lineage>
        <taxon>Bacteria</taxon>
        <taxon>Pseudomonadati</taxon>
        <taxon>Pseudomonadota</taxon>
        <taxon>Gammaproteobacteria</taxon>
        <taxon>Moraxellales</taxon>
        <taxon>Moraxellaceae</taxon>
        <taxon>Moraxella</taxon>
    </lineage>
</organism>
<keyword evidence="3" id="KW-1185">Reference proteome</keyword>
<keyword evidence="2" id="KW-0378">Hydrolase</keyword>
<dbReference type="GO" id="GO:0016787">
    <property type="term" value="F:hydrolase activity"/>
    <property type="evidence" value="ECO:0007669"/>
    <property type="project" value="UniProtKB-KW"/>
</dbReference>
<dbReference type="SUPFAM" id="SSF53474">
    <property type="entry name" value="alpha/beta-Hydrolases"/>
    <property type="match status" value="1"/>
</dbReference>
<evidence type="ECO:0000313" key="2">
    <source>
        <dbReference type="EMBL" id="KDN25964.1"/>
    </source>
</evidence>
<dbReference type="Gene3D" id="3.40.50.1820">
    <property type="entry name" value="alpha/beta hydrolase"/>
    <property type="match status" value="1"/>
</dbReference>
<dbReference type="PANTHER" id="PTHR42103">
    <property type="entry name" value="ALPHA/BETA-HYDROLASES SUPERFAMILY PROTEIN"/>
    <property type="match status" value="1"/>
</dbReference>
<sequence>MKNEITLINAPHGVLEVDAIWQDGDRQPSDMLALICHPNPLDGGTMNNKVVSTMYRFCRDAGMDVVRFNYRGVGRSTGVSEYGDGEFVDAQTVLAWALTKTGARRLWMGGFSFGGFVACRMADLIHKSSVFDDVKLDNLALIAPSIVRNDASQLSIEANNTFVIYGDKDGLVAPSLLQQFANERGFDSTVMPDVGHLFHGKLTDLKNALAAHTKI</sequence>
<comment type="caution">
    <text evidence="2">The sequence shown here is derived from an EMBL/GenBank/DDBJ whole genome shotgun (WGS) entry which is preliminary data.</text>
</comment>
<evidence type="ECO:0000259" key="1">
    <source>
        <dbReference type="Pfam" id="PF00561"/>
    </source>
</evidence>
<dbReference type="AlphaFoldDB" id="A0A066UP72"/>
<dbReference type="Pfam" id="PF00561">
    <property type="entry name" value="Abhydrolase_1"/>
    <property type="match status" value="1"/>
</dbReference>
<dbReference type="EMBL" id="AOMT01000005">
    <property type="protein sequence ID" value="KDN25964.1"/>
    <property type="molecule type" value="Genomic_DNA"/>
</dbReference>
<proteinExistence type="predicted"/>
<dbReference type="PANTHER" id="PTHR42103:SF2">
    <property type="entry name" value="AB HYDROLASE-1 DOMAIN-CONTAINING PROTEIN"/>
    <property type="match status" value="1"/>
</dbReference>
<evidence type="ECO:0000313" key="3">
    <source>
        <dbReference type="Proteomes" id="UP000035860"/>
    </source>
</evidence>
<reference evidence="2 3" key="1">
    <citation type="journal article" date="2014" name="Genome Announc.">
        <title>Draft Genome Sequence of Moraxella bovoculi Strain 237T (ATCC BAA-1259T) Isolated from a Calf with Infectious Bovine Keratoconjunctivitis.</title>
        <authorList>
            <person name="Calcutt M.J."/>
            <person name="Foecking M.F."/>
            <person name="Martin N.T."/>
            <person name="Mhlanga-Mutangadura T."/>
            <person name="Reilly T.J."/>
        </authorList>
    </citation>
    <scope>NUCLEOTIDE SEQUENCE [LARGE SCALE GENOMIC DNA]</scope>
    <source>
        <strain evidence="2 3">237</strain>
    </source>
</reference>
<gene>
    <name evidence="2" type="ORF">MBO_02200</name>
</gene>
<feature type="domain" description="AB hydrolase-1" evidence="1">
    <location>
        <begin position="58"/>
        <end position="125"/>
    </location>
</feature>
<dbReference type="eggNOG" id="COG2945">
    <property type="taxonomic scope" value="Bacteria"/>
</dbReference>
<protein>
    <submittedName>
        <fullName evidence="2">Putative hydrolase alpha/beta family protein</fullName>
    </submittedName>
</protein>
<dbReference type="Proteomes" id="UP000035860">
    <property type="component" value="Unassembled WGS sequence"/>
</dbReference>